<dbReference type="Pfam" id="PF17917">
    <property type="entry name" value="RT_RNaseH"/>
    <property type="match status" value="1"/>
</dbReference>
<dbReference type="InterPro" id="IPR043128">
    <property type="entry name" value="Rev_trsase/Diguanyl_cyclase"/>
</dbReference>
<organism evidence="8 9">
    <name type="scientific">Phytophthora fragariae</name>
    <dbReference type="NCBI Taxonomy" id="53985"/>
    <lineage>
        <taxon>Eukaryota</taxon>
        <taxon>Sar</taxon>
        <taxon>Stramenopiles</taxon>
        <taxon>Oomycota</taxon>
        <taxon>Peronosporomycetes</taxon>
        <taxon>Peronosporales</taxon>
        <taxon>Peronosporaceae</taxon>
        <taxon>Phytophthora</taxon>
    </lineage>
</organism>
<dbReference type="PROSITE" id="PS50011">
    <property type="entry name" value="PROTEIN_KINASE_DOM"/>
    <property type="match status" value="1"/>
</dbReference>
<keyword evidence="3" id="KW-0540">Nuclease</keyword>
<keyword evidence="4" id="KW-0255">Endonuclease</keyword>
<sequence>MAVFQRNIPTPSHMGPVLGRSSYIDDIAHGAVSWDQLWEDLNKLLFRLRYWNISVSLPKSEFGKRSILYLFHEISAGGIRAIKVLLPEKRRDMRQINIFLSEIKMMATVEHPHIVRFVGVAWDAPIDLSAVSELMPGGDLFSLLRRFDRVEHRAPGFDVDKAKIALHVAQALTYLHSLDPAPKIAKGVRDLPFPNTLKGVQSFLGSLNYYHKFIEDFPVVAAVLYELTDEQIRSKRDLSRAKESFEILKRKIVSTPLLRHPDRTKPFVIIPHANRWAACAVLGQEYDGVIHPVRFTGRVLNDAELRYHIAEKEVIAVLRVLQVFRTLIEGCPLEVYTRYSVLKWIIQSKTADGRCVPWGVALSHWNLDIRKVKKDEDDLAAIMGAGITPREYLDEVAESLVPAKGLVKAPPVISVEMLEDDFEGVVLSFDGAAKTSTRKGSCGCVLWKLPGWSVMEAQGFILEDVTVNDAEYNGLLKGLQMARERDITELVVVGDSRIVIQQVQGLINCHQPNLQRKLAECEAMKEHFTSLRLVHVKRDFNQAADYIT</sequence>
<dbReference type="AlphaFoldDB" id="A0A6A3X3Y0"/>
<dbReference type="PANTHER" id="PTHR37984">
    <property type="entry name" value="PROTEIN CBG26694"/>
    <property type="match status" value="1"/>
</dbReference>
<dbReference type="Proteomes" id="UP000440367">
    <property type="component" value="Unassembled WGS sequence"/>
</dbReference>
<dbReference type="GO" id="GO:0004672">
    <property type="term" value="F:protein kinase activity"/>
    <property type="evidence" value="ECO:0007669"/>
    <property type="project" value="InterPro"/>
</dbReference>
<dbReference type="GO" id="GO:0004523">
    <property type="term" value="F:RNA-DNA hybrid ribonuclease activity"/>
    <property type="evidence" value="ECO:0007669"/>
    <property type="project" value="InterPro"/>
</dbReference>
<accession>A0A6A3X3Y0</accession>
<dbReference type="InterPro" id="IPR002156">
    <property type="entry name" value="RNaseH_domain"/>
</dbReference>
<dbReference type="Pfam" id="PF00069">
    <property type="entry name" value="Pkinase"/>
    <property type="match status" value="1"/>
</dbReference>
<protein>
    <recommendedName>
        <fullName evidence="7">Protein kinase domain-containing protein</fullName>
    </recommendedName>
</protein>
<dbReference type="InterPro" id="IPR000719">
    <property type="entry name" value="Prot_kinase_dom"/>
</dbReference>
<dbReference type="SUPFAM" id="SSF53098">
    <property type="entry name" value="Ribonuclease H-like"/>
    <property type="match status" value="1"/>
</dbReference>
<dbReference type="Pfam" id="PF13456">
    <property type="entry name" value="RVT_3"/>
    <property type="match status" value="1"/>
</dbReference>
<keyword evidence="5" id="KW-0378">Hydrolase</keyword>
<dbReference type="InterPro" id="IPR036397">
    <property type="entry name" value="RNaseH_sf"/>
</dbReference>
<evidence type="ECO:0000313" key="9">
    <source>
        <dbReference type="Proteomes" id="UP000440367"/>
    </source>
</evidence>
<evidence type="ECO:0000256" key="3">
    <source>
        <dbReference type="ARBA" id="ARBA00022722"/>
    </source>
</evidence>
<dbReference type="InterPro" id="IPR043502">
    <property type="entry name" value="DNA/RNA_pol_sf"/>
</dbReference>
<dbReference type="GO" id="GO:0005524">
    <property type="term" value="F:ATP binding"/>
    <property type="evidence" value="ECO:0007669"/>
    <property type="project" value="InterPro"/>
</dbReference>
<dbReference type="SUPFAM" id="SSF56112">
    <property type="entry name" value="Protein kinase-like (PK-like)"/>
    <property type="match status" value="1"/>
</dbReference>
<reference evidence="8 9" key="1">
    <citation type="submission" date="2018-08" db="EMBL/GenBank/DDBJ databases">
        <title>Genomic investigation of the strawberry pathogen Phytophthora fragariae indicates pathogenicity is determined by transcriptional variation in three key races.</title>
        <authorList>
            <person name="Adams T.M."/>
            <person name="Armitage A.D."/>
            <person name="Sobczyk M.K."/>
            <person name="Bates H.J."/>
            <person name="Dunwell J.M."/>
            <person name="Nellist C.F."/>
            <person name="Harrison R.J."/>
        </authorList>
    </citation>
    <scope>NUCLEOTIDE SEQUENCE [LARGE SCALE GENOMIC DNA]</scope>
    <source>
        <strain evidence="8 9">BC-1</strain>
    </source>
</reference>
<keyword evidence="2" id="KW-0548">Nucleotidyltransferase</keyword>
<evidence type="ECO:0000256" key="2">
    <source>
        <dbReference type="ARBA" id="ARBA00022695"/>
    </source>
</evidence>
<dbReference type="InterPro" id="IPR011009">
    <property type="entry name" value="Kinase-like_dom_sf"/>
</dbReference>
<evidence type="ECO:0000256" key="1">
    <source>
        <dbReference type="ARBA" id="ARBA00022679"/>
    </source>
</evidence>
<dbReference type="InterPro" id="IPR050951">
    <property type="entry name" value="Retrovirus_Pol_polyprotein"/>
</dbReference>
<dbReference type="SUPFAM" id="SSF56672">
    <property type="entry name" value="DNA/RNA polymerases"/>
    <property type="match status" value="1"/>
</dbReference>
<evidence type="ECO:0000256" key="4">
    <source>
        <dbReference type="ARBA" id="ARBA00022759"/>
    </source>
</evidence>
<dbReference type="Gene3D" id="3.30.420.10">
    <property type="entry name" value="Ribonuclease H-like superfamily/Ribonuclease H"/>
    <property type="match status" value="1"/>
</dbReference>
<evidence type="ECO:0000313" key="8">
    <source>
        <dbReference type="EMBL" id="KAE9195575.1"/>
    </source>
</evidence>
<evidence type="ECO:0000259" key="7">
    <source>
        <dbReference type="PROSITE" id="PS50011"/>
    </source>
</evidence>
<dbReference type="GO" id="GO:0003964">
    <property type="term" value="F:RNA-directed DNA polymerase activity"/>
    <property type="evidence" value="ECO:0007669"/>
    <property type="project" value="UniProtKB-KW"/>
</dbReference>
<feature type="domain" description="Protein kinase" evidence="7">
    <location>
        <begin position="51"/>
        <end position="350"/>
    </location>
</feature>
<keyword evidence="1" id="KW-0808">Transferase</keyword>
<gene>
    <name evidence="8" type="ORF">PF002_g23284</name>
</gene>
<dbReference type="EMBL" id="QXGD01001984">
    <property type="protein sequence ID" value="KAE9195575.1"/>
    <property type="molecule type" value="Genomic_DNA"/>
</dbReference>
<keyword evidence="6" id="KW-0695">RNA-directed DNA polymerase</keyword>
<dbReference type="CDD" id="cd09279">
    <property type="entry name" value="RNase_HI_like"/>
    <property type="match status" value="1"/>
</dbReference>
<dbReference type="Gene3D" id="3.30.70.270">
    <property type="match status" value="2"/>
</dbReference>
<dbReference type="Gene3D" id="3.30.200.20">
    <property type="entry name" value="Phosphorylase Kinase, domain 1"/>
    <property type="match status" value="1"/>
</dbReference>
<evidence type="ECO:0000256" key="6">
    <source>
        <dbReference type="ARBA" id="ARBA00022918"/>
    </source>
</evidence>
<name>A0A6A3X3Y0_9STRA</name>
<dbReference type="InterPro" id="IPR041373">
    <property type="entry name" value="RT_RNaseH"/>
</dbReference>
<evidence type="ECO:0000256" key="5">
    <source>
        <dbReference type="ARBA" id="ARBA00022801"/>
    </source>
</evidence>
<comment type="caution">
    <text evidence="8">The sequence shown here is derived from an EMBL/GenBank/DDBJ whole genome shotgun (WGS) entry which is preliminary data.</text>
</comment>
<dbReference type="InterPro" id="IPR012337">
    <property type="entry name" value="RNaseH-like_sf"/>
</dbReference>
<dbReference type="PANTHER" id="PTHR37984:SF5">
    <property type="entry name" value="PROTEIN NYNRIN-LIKE"/>
    <property type="match status" value="1"/>
</dbReference>
<proteinExistence type="predicted"/>
<dbReference type="GO" id="GO:0003676">
    <property type="term" value="F:nucleic acid binding"/>
    <property type="evidence" value="ECO:0007669"/>
    <property type="project" value="InterPro"/>
</dbReference>